<proteinExistence type="predicted"/>
<organism evidence="2 3">
    <name type="scientific">Pleurodeles waltl</name>
    <name type="common">Iberian ribbed newt</name>
    <dbReference type="NCBI Taxonomy" id="8319"/>
    <lineage>
        <taxon>Eukaryota</taxon>
        <taxon>Metazoa</taxon>
        <taxon>Chordata</taxon>
        <taxon>Craniata</taxon>
        <taxon>Vertebrata</taxon>
        <taxon>Euteleostomi</taxon>
        <taxon>Amphibia</taxon>
        <taxon>Batrachia</taxon>
        <taxon>Caudata</taxon>
        <taxon>Salamandroidea</taxon>
        <taxon>Salamandridae</taxon>
        <taxon>Pleurodelinae</taxon>
        <taxon>Pleurodeles</taxon>
    </lineage>
</organism>
<name>A0AAV7Q9Q2_PLEWA</name>
<dbReference type="EMBL" id="JANPWB010000010">
    <property type="protein sequence ID" value="KAJ1137048.1"/>
    <property type="molecule type" value="Genomic_DNA"/>
</dbReference>
<gene>
    <name evidence="2" type="ORF">NDU88_003461</name>
</gene>
<evidence type="ECO:0000313" key="3">
    <source>
        <dbReference type="Proteomes" id="UP001066276"/>
    </source>
</evidence>
<comment type="caution">
    <text evidence="2">The sequence shown here is derived from an EMBL/GenBank/DDBJ whole genome shotgun (WGS) entry which is preliminary data.</text>
</comment>
<protein>
    <submittedName>
        <fullName evidence="2">Uncharacterized protein</fullName>
    </submittedName>
</protein>
<feature type="compositionally biased region" description="Gly residues" evidence="1">
    <location>
        <begin position="74"/>
        <end position="84"/>
    </location>
</feature>
<dbReference type="AlphaFoldDB" id="A0AAV7Q9Q2"/>
<feature type="region of interest" description="Disordered" evidence="1">
    <location>
        <begin position="22"/>
        <end position="84"/>
    </location>
</feature>
<evidence type="ECO:0000313" key="2">
    <source>
        <dbReference type="EMBL" id="KAJ1137048.1"/>
    </source>
</evidence>
<evidence type="ECO:0000256" key="1">
    <source>
        <dbReference type="SAM" id="MobiDB-lite"/>
    </source>
</evidence>
<accession>A0AAV7Q9Q2</accession>
<feature type="compositionally biased region" description="Basic and acidic residues" evidence="1">
    <location>
        <begin position="55"/>
        <end position="65"/>
    </location>
</feature>
<sequence>MRKPLSGGAEQCWIWSRRSPVVKTADPGKPVKEPPRFRRSVATPGTGVQDEEEEREAKKGGEVGKKTGTTRGALTGGCGERYKT</sequence>
<reference evidence="2" key="1">
    <citation type="journal article" date="2022" name="bioRxiv">
        <title>Sequencing and chromosome-scale assembly of the giantPleurodeles waltlgenome.</title>
        <authorList>
            <person name="Brown T."/>
            <person name="Elewa A."/>
            <person name="Iarovenko S."/>
            <person name="Subramanian E."/>
            <person name="Araus A.J."/>
            <person name="Petzold A."/>
            <person name="Susuki M."/>
            <person name="Suzuki K.-i.T."/>
            <person name="Hayashi T."/>
            <person name="Toyoda A."/>
            <person name="Oliveira C."/>
            <person name="Osipova E."/>
            <person name="Leigh N.D."/>
            <person name="Simon A."/>
            <person name="Yun M.H."/>
        </authorList>
    </citation>
    <scope>NUCLEOTIDE SEQUENCE</scope>
    <source>
        <strain evidence="2">20211129_DDA</strain>
        <tissue evidence="2">Liver</tissue>
    </source>
</reference>
<dbReference type="Proteomes" id="UP001066276">
    <property type="component" value="Chromosome 6"/>
</dbReference>
<keyword evidence="3" id="KW-1185">Reference proteome</keyword>